<keyword evidence="2" id="KW-1185">Reference proteome</keyword>
<evidence type="ECO:0000313" key="1">
    <source>
        <dbReference type="EMBL" id="KAF2869187.1"/>
    </source>
</evidence>
<name>A0A7C8IBR5_9PLEO</name>
<protein>
    <recommendedName>
        <fullName evidence="3">Aminoglycoside phosphotransferase domain-containing protein</fullName>
    </recommendedName>
</protein>
<accession>A0A7C8IBR5</accession>
<reference evidence="1 2" key="1">
    <citation type="submission" date="2020-01" db="EMBL/GenBank/DDBJ databases">
        <authorList>
            <consortium name="DOE Joint Genome Institute"/>
            <person name="Haridas S."/>
            <person name="Albert R."/>
            <person name="Binder M."/>
            <person name="Bloem J."/>
            <person name="Labutti K."/>
            <person name="Salamov A."/>
            <person name="Andreopoulos B."/>
            <person name="Baker S.E."/>
            <person name="Barry K."/>
            <person name="Bills G."/>
            <person name="Bluhm B.H."/>
            <person name="Cannon C."/>
            <person name="Castanera R."/>
            <person name="Culley D.E."/>
            <person name="Daum C."/>
            <person name="Ezra D."/>
            <person name="Gonzalez J.B."/>
            <person name="Henrissat B."/>
            <person name="Kuo A."/>
            <person name="Liang C."/>
            <person name="Lipzen A."/>
            <person name="Lutzoni F."/>
            <person name="Magnuson J."/>
            <person name="Mondo S."/>
            <person name="Nolan M."/>
            <person name="Ohm R."/>
            <person name="Pangilinan J."/>
            <person name="Park H.-J.H."/>
            <person name="Ramirez L."/>
            <person name="Alfaro M."/>
            <person name="Sun H."/>
            <person name="Tritt A."/>
            <person name="Yoshinaga Y."/>
            <person name="Zwiers L.-H.L."/>
            <person name="Turgeon B.G."/>
            <person name="Goodwin S.B."/>
            <person name="Spatafora J.W."/>
            <person name="Crous P.W."/>
            <person name="Grigoriev I.V."/>
        </authorList>
    </citation>
    <scope>NUCLEOTIDE SEQUENCE [LARGE SCALE GENOMIC DNA]</scope>
    <source>
        <strain evidence="1 2">CBS 611.86</strain>
    </source>
</reference>
<evidence type="ECO:0000313" key="2">
    <source>
        <dbReference type="Proteomes" id="UP000481861"/>
    </source>
</evidence>
<dbReference type="AlphaFoldDB" id="A0A7C8IBR5"/>
<gene>
    <name evidence="1" type="ORF">BDV95DRAFT_641971</name>
</gene>
<organism evidence="1 2">
    <name type="scientific">Massariosphaeria phaeospora</name>
    <dbReference type="NCBI Taxonomy" id="100035"/>
    <lineage>
        <taxon>Eukaryota</taxon>
        <taxon>Fungi</taxon>
        <taxon>Dikarya</taxon>
        <taxon>Ascomycota</taxon>
        <taxon>Pezizomycotina</taxon>
        <taxon>Dothideomycetes</taxon>
        <taxon>Pleosporomycetidae</taxon>
        <taxon>Pleosporales</taxon>
        <taxon>Pleosporales incertae sedis</taxon>
        <taxon>Massariosphaeria</taxon>
    </lineage>
</organism>
<dbReference type="EMBL" id="JAADJZ010000017">
    <property type="protein sequence ID" value="KAF2869187.1"/>
    <property type="molecule type" value="Genomic_DNA"/>
</dbReference>
<sequence length="264" mass="29973">MQTLHPENIPAAVSAFRPAGEVPVLNPRYLDGGQCRIFRDAIISILQGEYDVLQEIGRTNFPWAPKCHGASLTFKNLVGFPFIVLSWIEGLLLFWTTTYPSKPVRDKVLCQIAKIHMTLIECTTENRGIATQYFSRLTDNKLRRVRNGQIPGISELDCFDQKTISLSIIDWGFASKVPIQLAGRLPRFLQLSELVLPPSLTLQEDRKAYIASLTSYPSQAASWMLLIQLSEDVDFRHCVLESMISKGMHLSLARLRWNLPYRQP</sequence>
<comment type="caution">
    <text evidence="1">The sequence shown here is derived from an EMBL/GenBank/DDBJ whole genome shotgun (WGS) entry which is preliminary data.</text>
</comment>
<proteinExistence type="predicted"/>
<evidence type="ECO:0008006" key="3">
    <source>
        <dbReference type="Google" id="ProtNLM"/>
    </source>
</evidence>
<dbReference type="Proteomes" id="UP000481861">
    <property type="component" value="Unassembled WGS sequence"/>
</dbReference>
<dbReference type="OrthoDB" id="5598852at2759"/>